<name>A0A1S2QNQ5_9ACTN</name>
<dbReference type="Gene3D" id="3.40.50.720">
    <property type="entry name" value="NAD(P)-binding Rossmann-like Domain"/>
    <property type="match status" value="1"/>
</dbReference>
<dbReference type="InterPro" id="IPR000683">
    <property type="entry name" value="Gfo/Idh/MocA-like_OxRdtase_N"/>
</dbReference>
<reference evidence="2 3" key="1">
    <citation type="submission" date="2016-10" db="EMBL/GenBank/DDBJ databases">
        <title>Genome sequence of Streptomyces sp. MUSC 1.</title>
        <authorList>
            <person name="Lee L.-H."/>
            <person name="Ser H.-L."/>
            <person name="Law J.W.-F."/>
        </authorList>
    </citation>
    <scope>NUCLEOTIDE SEQUENCE [LARGE SCALE GENOMIC DNA]</scope>
    <source>
        <strain evidence="2 3">MUSC 1</strain>
    </source>
</reference>
<protein>
    <recommendedName>
        <fullName evidence="1">Gfo/Idh/MocA-like oxidoreductase N-terminal domain-containing protein</fullName>
    </recommendedName>
</protein>
<dbReference type="SUPFAM" id="SSF55347">
    <property type="entry name" value="Glyceraldehyde-3-phosphate dehydrogenase-like, C-terminal domain"/>
    <property type="match status" value="1"/>
</dbReference>
<dbReference type="GO" id="GO:0000166">
    <property type="term" value="F:nucleotide binding"/>
    <property type="evidence" value="ECO:0007669"/>
    <property type="project" value="InterPro"/>
</dbReference>
<dbReference type="Gene3D" id="3.30.360.10">
    <property type="entry name" value="Dihydrodipicolinate Reductase, domain 2"/>
    <property type="match status" value="1"/>
</dbReference>
<evidence type="ECO:0000313" key="3">
    <source>
        <dbReference type="Proteomes" id="UP000179642"/>
    </source>
</evidence>
<dbReference type="RefSeq" id="WP_071378954.1">
    <property type="nucleotide sequence ID" value="NZ_MLYO01000009.1"/>
</dbReference>
<evidence type="ECO:0000259" key="1">
    <source>
        <dbReference type="Pfam" id="PF01408"/>
    </source>
</evidence>
<keyword evidence="3" id="KW-1185">Reference proteome</keyword>
<sequence length="345" mass="36304">MPVIVGYGRAGRDLHHRSLRSLAAKRAVPTGEALVVDPACRDGLPADARWCASPAAAAAVLGDPGRGVFHVTTPASQHLKAVRELLSAGARRFIVEKPLAPTAAQARALLALIEEAGGHLVPVGVWPSSAVTREAIGLLDDGRIGRLKALQMEQHKPRFRRSLSNDAHGSALQIEMPHQVLLALHLCGTAHLTGCATWPMVLPGATLPHLGGARVGLEHTGPMGERVTSTLVSDLTSPVRVRRLTLTGTAGEITAHYPISGDDPFGQIWITGQERPRIVPDAPLTALIEDAYQFYLGNRPRPPGTEPALHLAAMEVLDAAAAASTAPHGEMEAPALSGPRKAASC</sequence>
<dbReference type="OrthoDB" id="4327503at2"/>
<comment type="caution">
    <text evidence="2">The sequence shown here is derived from an EMBL/GenBank/DDBJ whole genome shotgun (WGS) entry which is preliminary data.</text>
</comment>
<dbReference type="Pfam" id="PF01408">
    <property type="entry name" value="GFO_IDH_MocA"/>
    <property type="match status" value="1"/>
</dbReference>
<organism evidence="2 3">
    <name type="scientific">Streptomyces monashensis</name>
    <dbReference type="NCBI Taxonomy" id="1678012"/>
    <lineage>
        <taxon>Bacteria</taxon>
        <taxon>Bacillati</taxon>
        <taxon>Actinomycetota</taxon>
        <taxon>Actinomycetes</taxon>
        <taxon>Kitasatosporales</taxon>
        <taxon>Streptomycetaceae</taxon>
        <taxon>Streptomyces</taxon>
    </lineage>
</organism>
<feature type="domain" description="Gfo/Idh/MocA-like oxidoreductase N-terminal" evidence="1">
    <location>
        <begin position="3"/>
        <end position="119"/>
    </location>
</feature>
<evidence type="ECO:0000313" key="2">
    <source>
        <dbReference type="EMBL" id="OIK07779.1"/>
    </source>
</evidence>
<gene>
    <name evidence="2" type="ORF">BIV23_02030</name>
</gene>
<dbReference type="EMBL" id="MLYO01000009">
    <property type="protein sequence ID" value="OIK07779.1"/>
    <property type="molecule type" value="Genomic_DNA"/>
</dbReference>
<dbReference type="InterPro" id="IPR036291">
    <property type="entry name" value="NAD(P)-bd_dom_sf"/>
</dbReference>
<accession>A0A1S2QNQ5</accession>
<proteinExistence type="predicted"/>
<dbReference type="AlphaFoldDB" id="A0A1S2QNQ5"/>
<dbReference type="Proteomes" id="UP000179642">
    <property type="component" value="Unassembled WGS sequence"/>
</dbReference>
<dbReference type="SUPFAM" id="SSF51735">
    <property type="entry name" value="NAD(P)-binding Rossmann-fold domains"/>
    <property type="match status" value="1"/>
</dbReference>